<evidence type="ECO:0000313" key="2">
    <source>
        <dbReference type="EMBL" id="MBY0039435.1"/>
    </source>
</evidence>
<organism evidence="2 3">
    <name type="scientific">Bacillus cereus</name>
    <dbReference type="NCBI Taxonomy" id="1396"/>
    <lineage>
        <taxon>Bacteria</taxon>
        <taxon>Bacillati</taxon>
        <taxon>Bacillota</taxon>
        <taxon>Bacilli</taxon>
        <taxon>Bacillales</taxon>
        <taxon>Bacillaceae</taxon>
        <taxon>Bacillus</taxon>
        <taxon>Bacillus cereus group</taxon>
    </lineage>
</organism>
<dbReference type="RefSeq" id="WP_098257130.1">
    <property type="nucleotide sequence ID" value="NZ_JACLPZ010000035.1"/>
</dbReference>
<evidence type="ECO:0000313" key="3">
    <source>
        <dbReference type="Proteomes" id="UP001197806"/>
    </source>
</evidence>
<feature type="domain" description="ABC-three component systems C-terminal" evidence="1">
    <location>
        <begin position="237"/>
        <end position="369"/>
    </location>
</feature>
<proteinExistence type="predicted"/>
<dbReference type="GO" id="GO:0003676">
    <property type="term" value="F:nucleic acid binding"/>
    <property type="evidence" value="ECO:0007669"/>
    <property type="project" value="InterPro"/>
</dbReference>
<dbReference type="InterPro" id="IPR011856">
    <property type="entry name" value="tRNA_endonuc-like_dom_sf"/>
</dbReference>
<gene>
    <name evidence="2" type="ORF">H7U08_23280</name>
</gene>
<accession>A0AAW4QXQ1</accession>
<sequence length="374" mass="43489">MTRETNDLLEIPKPTPPRKLTNLEILAGRPVTPMDKLKLLSPDEFEEMVLEWLDAYMNEKYESVRRCGGAGDMGRDVIAFVKYSKDREKLVWDNYQCKHYGSPLSPSNVWVEFGKVCYYSFKKVFKVPRKYYFVTPKGVGQTLADLLDNPKDLKSGLIENWGTYCEKKITKKEDVLLEGSFKEYVEKFDFGIFNYIEPNKLIKQHMQTPYFSFRFGGGLHKPRPIAEDPPENINKSELTYVSKLLEAYGEYLEERIDNVNSLNKHGKIKRHFNRQRTYYYKADSLMKFERDLLPIGTNAFEELKGEIYDGIIDIVESEEHKDAYARVVATTQEARKLVINTNALASILDSNDKSGICHHLANEREDIRWVIDDE</sequence>
<name>A0AAW4QXQ1_BACCE</name>
<dbReference type="Proteomes" id="UP001197806">
    <property type="component" value="Unassembled WGS sequence"/>
</dbReference>
<dbReference type="AlphaFoldDB" id="A0AAW4QXQ1"/>
<dbReference type="EMBL" id="JACLPZ010000035">
    <property type="protein sequence ID" value="MBY0039435.1"/>
    <property type="molecule type" value="Genomic_DNA"/>
</dbReference>
<protein>
    <recommendedName>
        <fullName evidence="1">ABC-three component systems C-terminal domain-containing protein</fullName>
    </recommendedName>
</protein>
<evidence type="ECO:0000259" key="1">
    <source>
        <dbReference type="Pfam" id="PF20282"/>
    </source>
</evidence>
<dbReference type="Pfam" id="PF20282">
    <property type="entry name" value="CTD6"/>
    <property type="match status" value="1"/>
</dbReference>
<dbReference type="InterPro" id="IPR046914">
    <property type="entry name" value="ABC-3C_CTD6"/>
</dbReference>
<dbReference type="Gene3D" id="3.40.1350.10">
    <property type="match status" value="1"/>
</dbReference>
<comment type="caution">
    <text evidence="2">The sequence shown here is derived from an EMBL/GenBank/DDBJ whole genome shotgun (WGS) entry which is preliminary data.</text>
</comment>
<reference evidence="2" key="1">
    <citation type="submission" date="2020-08" db="EMBL/GenBank/DDBJ databases">
        <title>Fungal Genomes of the International Space Station.</title>
        <authorList>
            <person name="Seuylemezian A."/>
            <person name="Singh N.K."/>
            <person name="Wood J."/>
            <person name="Venkateswaran K."/>
        </authorList>
    </citation>
    <scope>NUCLEOTIDE SEQUENCE</scope>
    <source>
        <strain evidence="2">I2-B2</strain>
    </source>
</reference>